<reference evidence="1 2" key="1">
    <citation type="submission" date="2023-05" db="EMBL/GenBank/DDBJ databases">
        <title>YMD87, complete Genome.</title>
        <authorList>
            <person name="Zhang J."/>
            <person name="Xu X."/>
        </authorList>
    </citation>
    <scope>NUCLEOTIDE SEQUENCE [LARGE SCALE GENOMIC DNA]</scope>
    <source>
        <strain evidence="1 2">YMD87</strain>
    </source>
</reference>
<accession>A0ABY8QCH8</accession>
<proteinExistence type="predicted"/>
<dbReference type="RefSeq" id="WP_282298958.1">
    <property type="nucleotide sequence ID" value="NZ_CP124616.1"/>
</dbReference>
<protein>
    <recommendedName>
        <fullName evidence="3">Helix-turn-helix domain-containing protein</fullName>
    </recommendedName>
</protein>
<keyword evidence="2" id="KW-1185">Reference proteome</keyword>
<sequence>MSYAKPYKLYKKGVGRHVQLPEHLQACEAWATMKPGPRALYVELKRRFLGGNNGEIFLSHREAAKALNVHRNTIGPYFDELEARGFIRCTVRHHLGPSGIGLASKWALEDLPTPDGRPATKSFMRWRVSGAGPAKKAARA</sequence>
<name>A0ABY8QCH8_9RHOB</name>
<evidence type="ECO:0008006" key="3">
    <source>
        <dbReference type="Google" id="ProtNLM"/>
    </source>
</evidence>
<evidence type="ECO:0000313" key="2">
    <source>
        <dbReference type="Proteomes" id="UP001241605"/>
    </source>
</evidence>
<dbReference type="EMBL" id="CP124616">
    <property type="protein sequence ID" value="WGW02324.1"/>
    <property type="molecule type" value="Genomic_DNA"/>
</dbReference>
<gene>
    <name evidence="1" type="ORF">QF118_10205</name>
</gene>
<dbReference type="Proteomes" id="UP001241605">
    <property type="component" value="Chromosome"/>
</dbReference>
<organism evidence="1 2">
    <name type="scientific">Tropicibacter oceani</name>
    <dbReference type="NCBI Taxonomy" id="3058420"/>
    <lineage>
        <taxon>Bacteria</taxon>
        <taxon>Pseudomonadati</taxon>
        <taxon>Pseudomonadota</taxon>
        <taxon>Alphaproteobacteria</taxon>
        <taxon>Rhodobacterales</taxon>
        <taxon>Roseobacteraceae</taxon>
        <taxon>Tropicibacter</taxon>
    </lineage>
</organism>
<evidence type="ECO:0000313" key="1">
    <source>
        <dbReference type="EMBL" id="WGW02324.1"/>
    </source>
</evidence>